<evidence type="ECO:0000256" key="7">
    <source>
        <dbReference type="SAM" id="Coils"/>
    </source>
</evidence>
<accession>A0A8J6AW10</accession>
<dbReference type="GO" id="GO:0016787">
    <property type="term" value="F:hydrolase activity"/>
    <property type="evidence" value="ECO:0007669"/>
    <property type="project" value="UniProtKB-KW"/>
</dbReference>
<keyword evidence="3" id="KW-0540">Nuclease</keyword>
<dbReference type="SUPFAM" id="SSF56672">
    <property type="entry name" value="DNA/RNA polymerases"/>
    <property type="match status" value="1"/>
</dbReference>
<feature type="domain" description="Integrase zinc-binding" evidence="9">
    <location>
        <begin position="341"/>
        <end position="392"/>
    </location>
</feature>
<reference evidence="10" key="1">
    <citation type="submission" date="2021-05" db="EMBL/GenBank/DDBJ databases">
        <title>A free-living protist that lacks canonical eukaryotic 1 DNA replication and segregation systems.</title>
        <authorList>
            <person name="Salas-Leiva D.E."/>
            <person name="Tromer E.C."/>
            <person name="Curtis B.A."/>
            <person name="Jerlstrom-Hultqvist J."/>
            <person name="Kolisko M."/>
            <person name="Yi Z."/>
            <person name="Salas-Leiva J.S."/>
            <person name="Gallot-Lavallee L."/>
            <person name="Kops G.J.P.L."/>
            <person name="Archibald J.M."/>
            <person name="Simpson A.G.B."/>
            <person name="Roger A.J."/>
        </authorList>
    </citation>
    <scope>NUCLEOTIDE SEQUENCE</scope>
    <source>
        <strain evidence="10">BICM</strain>
    </source>
</reference>
<feature type="domain" description="Reverse transcriptase RNase H-like" evidence="8">
    <location>
        <begin position="201"/>
        <end position="263"/>
    </location>
</feature>
<dbReference type="Pfam" id="PF17917">
    <property type="entry name" value="RT_RNaseH"/>
    <property type="match status" value="1"/>
</dbReference>
<dbReference type="PANTHER" id="PTHR37984:SF5">
    <property type="entry name" value="PROTEIN NYNRIN-LIKE"/>
    <property type="match status" value="1"/>
</dbReference>
<keyword evidence="11" id="KW-1185">Reference proteome</keyword>
<evidence type="ECO:0000256" key="3">
    <source>
        <dbReference type="ARBA" id="ARBA00022722"/>
    </source>
</evidence>
<evidence type="ECO:0000313" key="10">
    <source>
        <dbReference type="EMBL" id="KAG9393905.1"/>
    </source>
</evidence>
<evidence type="ECO:0000256" key="1">
    <source>
        <dbReference type="ARBA" id="ARBA00022679"/>
    </source>
</evidence>
<evidence type="ECO:0000313" key="11">
    <source>
        <dbReference type="Proteomes" id="UP000717585"/>
    </source>
</evidence>
<name>A0A8J6AW10_9EUKA</name>
<evidence type="ECO:0000256" key="2">
    <source>
        <dbReference type="ARBA" id="ARBA00022695"/>
    </source>
</evidence>
<evidence type="ECO:0000256" key="4">
    <source>
        <dbReference type="ARBA" id="ARBA00022759"/>
    </source>
</evidence>
<dbReference type="EMBL" id="JAHDYR010000019">
    <property type="protein sequence ID" value="KAG9393905.1"/>
    <property type="molecule type" value="Genomic_DNA"/>
</dbReference>
<keyword evidence="7" id="KW-0175">Coiled coil</keyword>
<dbReference type="InterPro" id="IPR041588">
    <property type="entry name" value="Integrase_H2C2"/>
</dbReference>
<dbReference type="GO" id="GO:0003964">
    <property type="term" value="F:RNA-directed DNA polymerase activity"/>
    <property type="evidence" value="ECO:0007669"/>
    <property type="project" value="UniProtKB-KW"/>
</dbReference>
<dbReference type="Proteomes" id="UP000717585">
    <property type="component" value="Unassembled WGS sequence"/>
</dbReference>
<dbReference type="Gene3D" id="1.10.340.70">
    <property type="match status" value="1"/>
</dbReference>
<gene>
    <name evidence="10" type="ORF">J8273_4501</name>
</gene>
<evidence type="ECO:0000259" key="9">
    <source>
        <dbReference type="Pfam" id="PF17921"/>
    </source>
</evidence>
<dbReference type="GO" id="GO:0004519">
    <property type="term" value="F:endonuclease activity"/>
    <property type="evidence" value="ECO:0007669"/>
    <property type="project" value="UniProtKB-KW"/>
</dbReference>
<dbReference type="Gene3D" id="3.30.70.270">
    <property type="match status" value="2"/>
</dbReference>
<keyword evidence="1" id="KW-0808">Transferase</keyword>
<evidence type="ECO:0000259" key="8">
    <source>
        <dbReference type="Pfam" id="PF17917"/>
    </source>
</evidence>
<feature type="coiled-coil region" evidence="7">
    <location>
        <begin position="287"/>
        <end position="314"/>
    </location>
</feature>
<evidence type="ECO:0000256" key="6">
    <source>
        <dbReference type="ARBA" id="ARBA00022918"/>
    </source>
</evidence>
<keyword evidence="5" id="KW-0378">Hydrolase</keyword>
<comment type="caution">
    <text evidence="10">The sequence shown here is derived from an EMBL/GenBank/DDBJ whole genome shotgun (WGS) entry which is preliminary data.</text>
</comment>
<dbReference type="InterPro" id="IPR041373">
    <property type="entry name" value="RT_RNaseH"/>
</dbReference>
<protein>
    <submittedName>
        <fullName evidence="10">Retrotransposable element Tf2 155 kDa protein type 1</fullName>
    </submittedName>
</protein>
<dbReference type="CDD" id="cd09274">
    <property type="entry name" value="RNase_HI_RT_Ty3"/>
    <property type="match status" value="1"/>
</dbReference>
<keyword evidence="2" id="KW-0548">Nucleotidyltransferase</keyword>
<keyword evidence="6" id="KW-0695">RNA-directed DNA polymerase</keyword>
<dbReference type="Pfam" id="PF17921">
    <property type="entry name" value="Integrase_H2C2"/>
    <property type="match status" value="1"/>
</dbReference>
<dbReference type="PANTHER" id="PTHR37984">
    <property type="entry name" value="PROTEIN CBG26694"/>
    <property type="match status" value="1"/>
</dbReference>
<organism evidence="10 11">
    <name type="scientific">Carpediemonas membranifera</name>
    <dbReference type="NCBI Taxonomy" id="201153"/>
    <lineage>
        <taxon>Eukaryota</taxon>
        <taxon>Metamonada</taxon>
        <taxon>Carpediemonas-like organisms</taxon>
        <taxon>Carpediemonas</taxon>
    </lineage>
</organism>
<keyword evidence="4" id="KW-0255">Endonuclease</keyword>
<dbReference type="OrthoDB" id="6116529at2759"/>
<dbReference type="AlphaFoldDB" id="A0A8J6AW10"/>
<dbReference type="InterPro" id="IPR043502">
    <property type="entry name" value="DNA/RNA_pol_sf"/>
</dbReference>
<dbReference type="InterPro" id="IPR043128">
    <property type="entry name" value="Rev_trsase/Diguanyl_cyclase"/>
</dbReference>
<evidence type="ECO:0000256" key="5">
    <source>
        <dbReference type="ARBA" id="ARBA00022801"/>
    </source>
</evidence>
<sequence length="426" mass="48508">MAGSEELFTDTYSGPTTLSRGIGLPHMGQLSRWVDDIMLYARDGDSFIDVVKHTLEICRQYNLRLKAPKCSLGTSETEVVGYVLNGEGMKLAEGRIKSILELPRPRTVKELERLLGSFNYVSKFVQDSSRLLKPISSMKQTSSERVWGDKQEQAFKEFKREVKKNLAYITPTSTRRGDYRRTQATRDGEAYCYNNTVTTGKSTYEQELFAILACLTRRDFSPLFKLKGAPFLVQTDYRNLTFLSRKRDINAKLLRWSLILQDYDFAIEHIPGRENVAADMLSRVVPCTALLSEVEDFTQNIKEAQKRASAEELSEWTSTAQTTRDPDGLYRYKGVPWVPKDPDLRESLLMHAHRRHEGRDKTLEALRGLGFWVGRTSDVADFTSHCPICLKTRLKNFVSTQRLSTKAGKPWETVAIDTVGPITHGQ</sequence>
<proteinExistence type="predicted"/>
<dbReference type="InterPro" id="IPR050951">
    <property type="entry name" value="Retrovirus_Pol_polyprotein"/>
</dbReference>